<evidence type="ECO:0000313" key="2">
    <source>
        <dbReference type="Proteomes" id="UP000396835"/>
    </source>
</evidence>
<dbReference type="SUPFAM" id="SSF46785">
    <property type="entry name" value="Winged helix' DNA-binding domain"/>
    <property type="match status" value="1"/>
</dbReference>
<dbReference type="AlphaFoldDB" id="A0A449I751"/>
<gene>
    <name evidence="1" type="ORF">NCTC7812_02849</name>
</gene>
<dbReference type="InterPro" id="IPR036388">
    <property type="entry name" value="WH-like_DNA-bd_sf"/>
</dbReference>
<sequence>MVKTKDIVILGRPLQLQERSKAQMKGVTIGDSLAYKFYDGEFHGMSLLFAEPKGKVASPRSLSVTASNLTSLLQRPTVFLLPTCPAYERQRLIDKDVYFIASDKYVHLPMLLANERIRKTKQAKALTPVAQYLLLYHLQIESIEGLAARDIEDKMPYSYASITLGITCLEDLGLCQKVADGSKRKVIHFDKTGKDLWEQAQSVLINPVEERIFCDNLLSDEHYPACGINALAHYTWLNPDPERIIMMTVKQLRDFRNSGTLVRPNEFDGNIIIEAWKYPPVTKIGTEAEWVDRLSLAVSLREDADPRVEGEVERLINDIEWKD</sequence>
<dbReference type="InterPro" id="IPR036390">
    <property type="entry name" value="WH_DNA-bd_sf"/>
</dbReference>
<organism evidence="1 2">
    <name type="scientific">Prevotella heparinolytica</name>
    <dbReference type="NCBI Taxonomy" id="28113"/>
    <lineage>
        <taxon>Bacteria</taxon>
        <taxon>Pseudomonadati</taxon>
        <taxon>Bacteroidota</taxon>
        <taxon>Bacteroidia</taxon>
        <taxon>Bacteroidales</taxon>
        <taxon>Bacteroidaceae</taxon>
        <taxon>Bacteroides</taxon>
    </lineage>
</organism>
<dbReference type="Proteomes" id="UP000396835">
    <property type="component" value="Unassembled WGS sequence"/>
</dbReference>
<protein>
    <recommendedName>
        <fullName evidence="3">MarR family transcriptional regulator</fullName>
    </recommendedName>
</protein>
<dbReference type="EMBL" id="CAACYH010000007">
    <property type="protein sequence ID" value="VFB15261.1"/>
    <property type="molecule type" value="Genomic_DNA"/>
</dbReference>
<proteinExistence type="predicted"/>
<evidence type="ECO:0008006" key="3">
    <source>
        <dbReference type="Google" id="ProtNLM"/>
    </source>
</evidence>
<dbReference type="Gene3D" id="1.10.10.10">
    <property type="entry name" value="Winged helix-like DNA-binding domain superfamily/Winged helix DNA-binding domain"/>
    <property type="match status" value="1"/>
</dbReference>
<accession>A0A449I751</accession>
<dbReference type="OrthoDB" id="1067053at2"/>
<dbReference type="RefSeq" id="WP_131752956.1">
    <property type="nucleotide sequence ID" value="NZ_CAACYH010000007.1"/>
</dbReference>
<reference evidence="1 2" key="1">
    <citation type="submission" date="2019-02" db="EMBL/GenBank/DDBJ databases">
        <authorList>
            <consortium name="Pathogen Informatics"/>
        </authorList>
    </citation>
    <scope>NUCLEOTIDE SEQUENCE [LARGE SCALE GENOMIC DNA]</scope>
    <source>
        <strain evidence="1 2">3012STDY7078512</strain>
    </source>
</reference>
<name>A0A449I751_9BACE</name>
<evidence type="ECO:0000313" key="1">
    <source>
        <dbReference type="EMBL" id="VFB15261.1"/>
    </source>
</evidence>